<name>A0AAE1LA93_9NEOP</name>
<reference evidence="1" key="1">
    <citation type="submission" date="2021-07" db="EMBL/GenBank/DDBJ databases">
        <authorList>
            <person name="Catto M.A."/>
            <person name="Jacobson A."/>
            <person name="Kennedy G."/>
            <person name="Labadie P."/>
            <person name="Hunt B.G."/>
            <person name="Srinivasan R."/>
        </authorList>
    </citation>
    <scope>NUCLEOTIDE SEQUENCE</scope>
    <source>
        <strain evidence="1">PL_HMW_Pooled</strain>
        <tissue evidence="1">Head</tissue>
    </source>
</reference>
<sequence>MWCSYTYLAVSVTGDRGLMTSSSILGEQLRWRITLARLRGAARNMYQNDLSLHQVNCFKPQDWGPRTRLSQGF</sequence>
<comment type="caution">
    <text evidence="1">The sequence shown here is derived from an EMBL/GenBank/DDBJ whole genome shotgun (WGS) entry which is preliminary data.</text>
</comment>
<gene>
    <name evidence="1" type="ORF">KUF71_004235</name>
</gene>
<dbReference type="Proteomes" id="UP001219518">
    <property type="component" value="Unassembled WGS sequence"/>
</dbReference>
<dbReference type="AlphaFoldDB" id="A0AAE1LA93"/>
<protein>
    <submittedName>
        <fullName evidence="1">Meiotically up-regulated gene 79 protein</fullName>
    </submittedName>
</protein>
<dbReference type="EMBL" id="JAHWGI010000195">
    <property type="protein sequence ID" value="KAK3910747.1"/>
    <property type="molecule type" value="Genomic_DNA"/>
</dbReference>
<evidence type="ECO:0000313" key="2">
    <source>
        <dbReference type="Proteomes" id="UP001219518"/>
    </source>
</evidence>
<proteinExistence type="predicted"/>
<evidence type="ECO:0000313" key="1">
    <source>
        <dbReference type="EMBL" id="KAK3910747.1"/>
    </source>
</evidence>
<reference evidence="1" key="2">
    <citation type="journal article" date="2023" name="BMC Genomics">
        <title>Pest status, molecular evolution, and epigenetic factors derived from the genome assembly of Frankliniella fusca, a thysanopteran phytovirus vector.</title>
        <authorList>
            <person name="Catto M.A."/>
            <person name="Labadie P.E."/>
            <person name="Jacobson A.L."/>
            <person name="Kennedy G.G."/>
            <person name="Srinivasan R."/>
            <person name="Hunt B.G."/>
        </authorList>
    </citation>
    <scope>NUCLEOTIDE SEQUENCE</scope>
    <source>
        <strain evidence="1">PL_HMW_Pooled</strain>
    </source>
</reference>
<organism evidence="1 2">
    <name type="scientific">Frankliniella fusca</name>
    <dbReference type="NCBI Taxonomy" id="407009"/>
    <lineage>
        <taxon>Eukaryota</taxon>
        <taxon>Metazoa</taxon>
        <taxon>Ecdysozoa</taxon>
        <taxon>Arthropoda</taxon>
        <taxon>Hexapoda</taxon>
        <taxon>Insecta</taxon>
        <taxon>Pterygota</taxon>
        <taxon>Neoptera</taxon>
        <taxon>Paraneoptera</taxon>
        <taxon>Thysanoptera</taxon>
        <taxon>Terebrantia</taxon>
        <taxon>Thripoidea</taxon>
        <taxon>Thripidae</taxon>
        <taxon>Frankliniella</taxon>
    </lineage>
</organism>
<keyword evidence="2" id="KW-1185">Reference proteome</keyword>
<accession>A0AAE1LA93</accession>